<evidence type="ECO:0000256" key="1">
    <source>
        <dbReference type="SAM" id="Coils"/>
    </source>
</evidence>
<feature type="coiled-coil region" evidence="1">
    <location>
        <begin position="15"/>
        <end position="59"/>
    </location>
</feature>
<organism evidence="2 3">
    <name type="scientific">Hassallia byssoidea VB512170</name>
    <dbReference type="NCBI Taxonomy" id="1304833"/>
    <lineage>
        <taxon>Bacteria</taxon>
        <taxon>Bacillati</taxon>
        <taxon>Cyanobacteriota</taxon>
        <taxon>Cyanophyceae</taxon>
        <taxon>Nostocales</taxon>
        <taxon>Tolypothrichaceae</taxon>
        <taxon>Hassallia</taxon>
    </lineage>
</organism>
<evidence type="ECO:0008006" key="4">
    <source>
        <dbReference type="Google" id="ProtNLM"/>
    </source>
</evidence>
<dbReference type="EMBL" id="JTCM02000007">
    <property type="protein sequence ID" value="NEU72043.1"/>
    <property type="molecule type" value="Genomic_DNA"/>
</dbReference>
<protein>
    <recommendedName>
        <fullName evidence="4">DUF2203 domain-containing protein</fullName>
    </recommendedName>
</protein>
<evidence type="ECO:0000313" key="2">
    <source>
        <dbReference type="EMBL" id="NEU72043.1"/>
    </source>
</evidence>
<evidence type="ECO:0000313" key="3">
    <source>
        <dbReference type="Proteomes" id="UP000031549"/>
    </source>
</evidence>
<gene>
    <name evidence="2" type="ORF">PI95_005520</name>
</gene>
<dbReference type="Proteomes" id="UP000031549">
    <property type="component" value="Unassembled WGS sequence"/>
</dbReference>
<dbReference type="RefSeq" id="WP_039753711.1">
    <property type="nucleotide sequence ID" value="NZ_JTCM02000007.1"/>
</dbReference>
<comment type="caution">
    <text evidence="2">The sequence shown here is derived from an EMBL/GenBank/DDBJ whole genome shotgun (WGS) entry which is preliminary data.</text>
</comment>
<keyword evidence="3" id="KW-1185">Reference proteome</keyword>
<sequence length="120" mass="14352">MKPPKQPQPPESNQELEFEEELLLLERSLVDLKERYTQVQRDRISKAEYEKRRQELNQNKHYTPEMKAELKHIKQQLEVLEVSLESQLFSWKSVKKPFWQIIRFGGLGVIIGWILKSYVG</sequence>
<accession>A0A846H4J7</accession>
<proteinExistence type="predicted"/>
<name>A0A846H4J7_9CYAN</name>
<dbReference type="AlphaFoldDB" id="A0A846H4J7"/>
<reference evidence="2 3" key="1">
    <citation type="journal article" date="2015" name="Genome Announc.">
        <title>Draft Genome Sequence of Cyanobacterium Hassallia byssoidea Strain VB512170, Isolated from Monuments in India.</title>
        <authorList>
            <person name="Singh D."/>
            <person name="Chandrababunaidu M.M."/>
            <person name="Panda A."/>
            <person name="Sen D."/>
            <person name="Bhattacharyya S."/>
            <person name="Adhikary S.P."/>
            <person name="Tripathy S."/>
        </authorList>
    </citation>
    <scope>NUCLEOTIDE SEQUENCE [LARGE SCALE GENOMIC DNA]</scope>
    <source>
        <strain evidence="2 3">VB512170</strain>
    </source>
</reference>
<keyword evidence="1" id="KW-0175">Coiled coil</keyword>